<sequence>MFDMPPPPPQQQQQQPEGHKFELPDLAKEAPLGAGRMFAPQFFGMPFLGRPMPFAEPRGAGQGLMADAEHGMPNASGAAEQGFEGAEQNPSKMLHVAPAESEPGFTGEDVQEGDKKSLSRRWHPYGGGYGYGGAMYPYGGLYGGGMYPYGGFYGGGMYPYGGLYGGGLSLELGLGVRL</sequence>
<feature type="region of interest" description="Disordered" evidence="1">
    <location>
        <begin position="99"/>
        <end position="118"/>
    </location>
</feature>
<evidence type="ECO:0000313" key="3">
    <source>
        <dbReference type="Proteomes" id="UP001140217"/>
    </source>
</evidence>
<evidence type="ECO:0000313" key="2">
    <source>
        <dbReference type="EMBL" id="KAJ2783781.1"/>
    </source>
</evidence>
<accession>A0A9W8LK60</accession>
<dbReference type="Proteomes" id="UP001140217">
    <property type="component" value="Unassembled WGS sequence"/>
</dbReference>
<dbReference type="AlphaFoldDB" id="A0A9W8LK60"/>
<proteinExistence type="predicted"/>
<feature type="compositionally biased region" description="Basic and acidic residues" evidence="1">
    <location>
        <begin position="17"/>
        <end position="28"/>
    </location>
</feature>
<organism evidence="2 3">
    <name type="scientific">Coemansia javaensis</name>
    <dbReference type="NCBI Taxonomy" id="2761396"/>
    <lineage>
        <taxon>Eukaryota</taxon>
        <taxon>Fungi</taxon>
        <taxon>Fungi incertae sedis</taxon>
        <taxon>Zoopagomycota</taxon>
        <taxon>Kickxellomycotina</taxon>
        <taxon>Kickxellomycetes</taxon>
        <taxon>Kickxellales</taxon>
        <taxon>Kickxellaceae</taxon>
        <taxon>Coemansia</taxon>
    </lineage>
</organism>
<feature type="region of interest" description="Disordered" evidence="1">
    <location>
        <begin position="1"/>
        <end position="28"/>
    </location>
</feature>
<dbReference type="EMBL" id="JANBUL010000040">
    <property type="protein sequence ID" value="KAJ2783781.1"/>
    <property type="molecule type" value="Genomic_DNA"/>
</dbReference>
<comment type="caution">
    <text evidence="2">The sequence shown here is derived from an EMBL/GenBank/DDBJ whole genome shotgun (WGS) entry which is preliminary data.</text>
</comment>
<reference evidence="2" key="1">
    <citation type="submission" date="2022-07" db="EMBL/GenBank/DDBJ databases">
        <title>Phylogenomic reconstructions and comparative analyses of Kickxellomycotina fungi.</title>
        <authorList>
            <person name="Reynolds N.K."/>
            <person name="Stajich J.E."/>
            <person name="Barry K."/>
            <person name="Grigoriev I.V."/>
            <person name="Crous P."/>
            <person name="Smith M.E."/>
        </authorList>
    </citation>
    <scope>NUCLEOTIDE SEQUENCE</scope>
    <source>
        <strain evidence="2">NBRC 105414</strain>
    </source>
</reference>
<evidence type="ECO:0000256" key="1">
    <source>
        <dbReference type="SAM" id="MobiDB-lite"/>
    </source>
</evidence>
<protein>
    <submittedName>
        <fullName evidence="2">Uncharacterized protein</fullName>
    </submittedName>
</protein>
<feature type="compositionally biased region" description="Pro residues" evidence="1">
    <location>
        <begin position="1"/>
        <end position="10"/>
    </location>
</feature>
<keyword evidence="3" id="KW-1185">Reference proteome</keyword>
<name>A0A9W8LK60_9FUNG</name>
<gene>
    <name evidence="2" type="ORF">H4R18_001533</name>
</gene>